<feature type="region of interest" description="Disordered" evidence="3">
    <location>
        <begin position="1"/>
        <end position="24"/>
    </location>
</feature>
<keyword evidence="5" id="KW-1185">Reference proteome</keyword>
<feature type="domain" description="Ricin B lectin" evidence="4">
    <location>
        <begin position="323"/>
        <end position="453"/>
    </location>
</feature>
<evidence type="ECO:0000259" key="4">
    <source>
        <dbReference type="SMART" id="SM00458"/>
    </source>
</evidence>
<dbReference type="Gene3D" id="2.80.10.50">
    <property type="match status" value="1"/>
</dbReference>
<dbReference type="WBParaSite" id="nRc.2.0.1.t37969-RA">
    <property type="protein sequence ID" value="nRc.2.0.1.t37969-RA"/>
    <property type="gene ID" value="nRc.2.0.1.g37969"/>
</dbReference>
<keyword evidence="2" id="KW-0464">Manganese</keyword>
<dbReference type="SMART" id="SM00458">
    <property type="entry name" value="RICIN"/>
    <property type="match status" value="3"/>
</dbReference>
<reference evidence="6" key="1">
    <citation type="submission" date="2022-11" db="UniProtKB">
        <authorList>
            <consortium name="WormBaseParasite"/>
        </authorList>
    </citation>
    <scope>IDENTIFICATION</scope>
</reference>
<sequence>MQVNKPDSGAPLTSGPKDTSPNNRWTLQFQGPYFSISLPQANLCAQPLNGQAMQANTPLVLGPKSQKPFQKNHWFFVENDTIHPANAPNMMVENLPLPNAPFSLGLVPSKNTKPTRGWMIQVDKDDLPIDIGSMIKIWQKKQPQMSEQPYKPGETGRVIITIRITPRSPTNNFLQVANPEPYSNVVLGPRGTSPYEQWTVTYYDGDKFVIQLVNYPNLAVTYVPDRPLSLQIYNPRSPEGQLFIYNPKTGHISPVGNPEYAVAVSFHAPWQRGPDVLVVLPVKEYEAPVIAWQFTSEKPMQTSNTVSNVPQIFPIPNRKVTVSPPYSISSELYPDKVITLPNFRPSVPATLEPTRQNAVQQFVFIFDGSDKFFEISPCCYQLTVLTSRPNQPLITTLRGANPPGNDLRFFVDGPYIRWAKQPEMVVGISDGGPEKIILTPYVADSKRNQWRLLSPDKPGPQPLSNVASNASIAEPTPTAVFPSVNIVPISAPDFTLSVPNVAADTKIVLTSRGPDVSEQMWSLVPEYPGSDHVFIKPMLNPNLVAQLAGPLQAGTSIVLKPITSYPVSDNQYFIVKSNRLVAMNDHKLCLTASPIGSTRPGSLTIDNIIPDSKSQIWRVRYPNSDNRTVAVYLHPLSMPNQVLAPDSPNIGSFIKVVPKQSLPSQLWFLVRLPNNHYLIRPADSDQVAIQPDSPNEDGNLRLQPRQGDSKQLFTVDNDRLRLADNPQLVICVKPGQAAGAWTIKLSKYNPNDNNQKWRASTPRSPELVDMPEILRKTITVITRPDGVTIFKNEEIGPMDRQSPPITLYSLPYPNKGFYVAQPSAGTPLQLVDKNSKPTLPKWIFIPDGYGAFSIQLFGSSTPALFLTPQNGRLAPNTPIVLMPRDASNPDIQKYHLDNRRICTKKNTSLVFGTSKGPTPSIILVPINKAAQDQRWMVQSIAINHSVFKARYQQRFLCCWTKSAHYSAIRGQKLQATNASYQMDIHT</sequence>
<dbReference type="InterPro" id="IPR000772">
    <property type="entry name" value="Ricin_B_lectin"/>
</dbReference>
<feature type="region of interest" description="Disordered" evidence="3">
    <location>
        <begin position="687"/>
        <end position="706"/>
    </location>
</feature>
<feature type="domain" description="Ricin B lectin" evidence="4">
    <location>
        <begin position="630"/>
        <end position="760"/>
    </location>
</feature>
<evidence type="ECO:0000256" key="2">
    <source>
        <dbReference type="ARBA" id="ARBA00023211"/>
    </source>
</evidence>
<comment type="cofactor">
    <cofactor evidence="1">
        <name>Mn(2+)</name>
        <dbReference type="ChEBI" id="CHEBI:29035"/>
    </cofactor>
</comment>
<dbReference type="CDD" id="cd00161">
    <property type="entry name" value="beta-trefoil_Ricin-like"/>
    <property type="match status" value="2"/>
</dbReference>
<dbReference type="SUPFAM" id="SSF50370">
    <property type="entry name" value="Ricin B-like lectins"/>
    <property type="match status" value="4"/>
</dbReference>
<evidence type="ECO:0000256" key="1">
    <source>
        <dbReference type="ARBA" id="ARBA00001936"/>
    </source>
</evidence>
<evidence type="ECO:0000256" key="3">
    <source>
        <dbReference type="SAM" id="MobiDB-lite"/>
    </source>
</evidence>
<organism evidence="5 6">
    <name type="scientific">Romanomermis culicivorax</name>
    <name type="common">Nematode worm</name>
    <dbReference type="NCBI Taxonomy" id="13658"/>
    <lineage>
        <taxon>Eukaryota</taxon>
        <taxon>Metazoa</taxon>
        <taxon>Ecdysozoa</taxon>
        <taxon>Nematoda</taxon>
        <taxon>Enoplea</taxon>
        <taxon>Dorylaimia</taxon>
        <taxon>Mermithida</taxon>
        <taxon>Mermithoidea</taxon>
        <taxon>Mermithidae</taxon>
        <taxon>Romanomermis</taxon>
    </lineage>
</organism>
<evidence type="ECO:0000313" key="6">
    <source>
        <dbReference type="WBParaSite" id="nRc.2.0.1.t37969-RA"/>
    </source>
</evidence>
<protein>
    <submittedName>
        <fullName evidence="6">Ricin B lectin domain-containing protein</fullName>
    </submittedName>
</protein>
<dbReference type="AlphaFoldDB" id="A0A915KJC4"/>
<dbReference type="Proteomes" id="UP000887565">
    <property type="component" value="Unplaced"/>
</dbReference>
<feature type="domain" description="Ricin B lectin" evidence="4">
    <location>
        <begin position="156"/>
        <end position="295"/>
    </location>
</feature>
<proteinExistence type="predicted"/>
<accession>A0A915KJC4</accession>
<evidence type="ECO:0000313" key="5">
    <source>
        <dbReference type="Proteomes" id="UP000887565"/>
    </source>
</evidence>
<dbReference type="InterPro" id="IPR035992">
    <property type="entry name" value="Ricin_B-like_lectins"/>
</dbReference>
<name>A0A915KJC4_ROMCU</name>